<evidence type="ECO:0000256" key="5">
    <source>
        <dbReference type="ARBA" id="ARBA00023136"/>
    </source>
</evidence>
<dbReference type="OrthoDB" id="444119at2759"/>
<keyword evidence="4 9" id="KW-1133">Transmembrane helix</keyword>
<sequence length="1482" mass="161551">MPLNGGAIAAVLAKKKEGEEGLGSEDSDSDGSIEELILEPVAAKKVEPKAPEGYIGIMGQRVPTPRTPPIASAAVPAPLKPKHAAHPKHHFVLEQIKLASGVTTERKSEYSDLLCFLFYITIFLVIVIMQSDASSTYTITSTHSDFLFSEATETIAFSDGRVVDRIPSLQKLTTWMEDVVVDGVFVDPQCGDGLCERPLEFPSVFSGLFGCTADCGEFVNTTDVTVEFYLDEEAYTDIGDEGWENVAWNLCWDSEGICYFSEDRLLFSSQEEYDAATQKMQAARTATEASAISQVTKNATASTSNTTAGAAASNTTATSTTSSTAELIDTITYDLSIVDGDWSLDMINFLVPGRITTTPLVNTSTSASTSTNASAIDALAAVFNATTAPEIILNWTRCSGGWDAEKSPFYNIQRDTEQTNEYFCPSDRTNAPTPSFDSDYYGNDGEGGGDCSGLTVCTGDCFTQEDCFNIFGASCQDTTAYMSGNGECDTYLDCQAFNFDGGDCPPPGPPPGPGDDEGGDDDDERRLGEDDDDDDGGDDDGGQAPPPGMGPGGSGNGPPDYPWYDQDEIDARCQCDYMEVIDHTCCKEECNNPECYYSFGECADTLALFWECSYGCPAFLLGDGVCNPLCNNAACQLDGGDCCYPAENQQRFSLHTYSQEAAAVLPDETIPLERYIGRRNRLLAGILITQTRMQEGECGKDDGLLGAWNPKKLFDSKLLKRYLPGSGGASIKFAELYESCVLANENLQAFGVDPVFLPAAPLYNSRLKAVDYYDLKEGGDSLNSGGLPVAFKYFGIGGSGFDGFQAFLDINIRNSRAKQVFNFLQQGFYFDDKTKSLKVTFVTLNGHTTSFCLNSVLFEFGESGAISMSYSINSFPAESYSTNDDFLRLCLELFFIGMTFLNIGTELSEIVVTKIQTGRFSTYFKSFWNYIDLLNLLLIVFSAVCWVEFVRLLGVYNPSKRWEVLSSLNEDANYMKLNEDGATDYLSFLEDTQDLVDLRSKQNIINGIALLLLVLRLLKNLDFQPRLGLVTRTLSHAATNLGHFLVVFGLVFVSYSIMGHLAFGGELQMFSTVMLSMHTSFSVLLGDIDLATDFINSDNSTIGFIFYYSYIGIVFFVLLNILLAILVDAYMEVKSEAEDSKTVISEVKDVLVDGRPGWRGAEAQGGGKFRASEVNQYVVDMLDLIEKDNRNARRKSLAQGGTLEDETRKVNKLKVGKHVHADLETLINLLQEQTKVLKIGGTAVGKKYTEEAFIQEFAKSVLRIYGKKEEATVETTEAQMLVAETQELLAISQQAQRDMIIDMKNEISTVSKEMKQNKFKMAVNKEKLKLKMAGKGDAEDKMGGLMKMMNEMAKESKKVQEQIKNTGAGEGGEGGKEKEKEKEEKQENEIVVNKFGATLGKKKEKSVFGRGGGWGGLKTGVGKGKVTVGAKIAPGGPGGGEGGAKKIVKLDVKQTSEVSENTSDTSDSEKSESDSDISSGGD</sequence>
<keyword evidence="5 9" id="KW-0472">Membrane</keyword>
<proteinExistence type="predicted"/>
<dbReference type="InterPro" id="IPR000800">
    <property type="entry name" value="Notch_dom"/>
</dbReference>
<evidence type="ECO:0000256" key="2">
    <source>
        <dbReference type="ARBA" id="ARBA00022692"/>
    </source>
</evidence>
<evidence type="ECO:0000256" key="3">
    <source>
        <dbReference type="ARBA" id="ARBA00022737"/>
    </source>
</evidence>
<evidence type="ECO:0000256" key="6">
    <source>
        <dbReference type="ARBA" id="ARBA00023157"/>
    </source>
</evidence>
<evidence type="ECO:0000259" key="11">
    <source>
        <dbReference type="Pfam" id="PF08016"/>
    </source>
</evidence>
<feature type="region of interest" description="Disordered" evidence="8">
    <location>
        <begin position="1432"/>
        <end position="1482"/>
    </location>
</feature>
<comment type="subcellular location">
    <subcellularLocation>
        <location evidence="1">Membrane</location>
        <topology evidence="1">Multi-pass membrane protein</topology>
    </subcellularLocation>
</comment>
<gene>
    <name evidence="12" type="ORF">TrCOL_g7982</name>
</gene>
<dbReference type="PANTHER" id="PTHR10877:SF183">
    <property type="entry name" value="AT14535P-RELATED"/>
    <property type="match status" value="1"/>
</dbReference>
<feature type="compositionally biased region" description="Pro residues" evidence="8">
    <location>
        <begin position="504"/>
        <end position="513"/>
    </location>
</feature>
<feature type="domain" description="Polycystin cation channel PKD1/PKD2" evidence="11">
    <location>
        <begin position="889"/>
        <end position="1133"/>
    </location>
</feature>
<dbReference type="Pfam" id="PF08016">
    <property type="entry name" value="PKD_channel"/>
    <property type="match status" value="1"/>
</dbReference>
<evidence type="ECO:0000259" key="10">
    <source>
        <dbReference type="Pfam" id="PF00066"/>
    </source>
</evidence>
<feature type="compositionally biased region" description="Acidic residues" evidence="8">
    <location>
        <begin position="514"/>
        <end position="541"/>
    </location>
</feature>
<organism evidence="12 13">
    <name type="scientific">Triparma columacea</name>
    <dbReference type="NCBI Taxonomy" id="722753"/>
    <lineage>
        <taxon>Eukaryota</taxon>
        <taxon>Sar</taxon>
        <taxon>Stramenopiles</taxon>
        <taxon>Ochrophyta</taxon>
        <taxon>Bolidophyceae</taxon>
        <taxon>Parmales</taxon>
        <taxon>Triparmaceae</taxon>
        <taxon>Triparma</taxon>
    </lineage>
</organism>
<dbReference type="Proteomes" id="UP001165065">
    <property type="component" value="Unassembled WGS sequence"/>
</dbReference>
<evidence type="ECO:0008006" key="14">
    <source>
        <dbReference type="Google" id="ProtNLM"/>
    </source>
</evidence>
<dbReference type="PANTHER" id="PTHR10877">
    <property type="entry name" value="POLYCYSTIN FAMILY MEMBER"/>
    <property type="match status" value="1"/>
</dbReference>
<evidence type="ECO:0000256" key="4">
    <source>
        <dbReference type="ARBA" id="ARBA00022989"/>
    </source>
</evidence>
<feature type="transmembrane region" description="Helical" evidence="9">
    <location>
        <begin position="1041"/>
        <end position="1063"/>
    </location>
</feature>
<feature type="region of interest" description="Disordered" evidence="8">
    <location>
        <begin position="14"/>
        <end position="33"/>
    </location>
</feature>
<evidence type="ECO:0000313" key="12">
    <source>
        <dbReference type="EMBL" id="GMI48019.1"/>
    </source>
</evidence>
<keyword evidence="3" id="KW-0677">Repeat</keyword>
<dbReference type="EMBL" id="BRYA01000370">
    <property type="protein sequence ID" value="GMI48019.1"/>
    <property type="molecule type" value="Genomic_DNA"/>
</dbReference>
<evidence type="ECO:0000256" key="1">
    <source>
        <dbReference type="ARBA" id="ARBA00004141"/>
    </source>
</evidence>
<accession>A0A9W7GN87</accession>
<reference evidence="13" key="1">
    <citation type="journal article" date="2023" name="Commun. Biol.">
        <title>Genome analysis of Parmales, the sister group of diatoms, reveals the evolutionary specialization of diatoms from phago-mixotrophs to photoautotrophs.</title>
        <authorList>
            <person name="Ban H."/>
            <person name="Sato S."/>
            <person name="Yoshikawa S."/>
            <person name="Yamada K."/>
            <person name="Nakamura Y."/>
            <person name="Ichinomiya M."/>
            <person name="Sato N."/>
            <person name="Blanc-Mathieu R."/>
            <person name="Endo H."/>
            <person name="Kuwata A."/>
            <person name="Ogata H."/>
        </authorList>
    </citation>
    <scope>NUCLEOTIDE SEQUENCE [LARGE SCALE GENOMIC DNA]</scope>
</reference>
<evidence type="ECO:0000256" key="7">
    <source>
        <dbReference type="ARBA" id="ARBA00023180"/>
    </source>
</evidence>
<keyword evidence="7" id="KW-0325">Glycoprotein</keyword>
<dbReference type="InterPro" id="IPR051223">
    <property type="entry name" value="Polycystin"/>
</dbReference>
<feature type="transmembrane region" description="Helical" evidence="9">
    <location>
        <begin position="113"/>
        <end position="131"/>
    </location>
</feature>
<evidence type="ECO:0000256" key="9">
    <source>
        <dbReference type="SAM" id="Phobius"/>
    </source>
</evidence>
<feature type="region of interest" description="Disordered" evidence="8">
    <location>
        <begin position="502"/>
        <end position="563"/>
    </location>
</feature>
<evidence type="ECO:0000256" key="8">
    <source>
        <dbReference type="SAM" id="MobiDB-lite"/>
    </source>
</evidence>
<dbReference type="Gene3D" id="1.10.287.70">
    <property type="match status" value="1"/>
</dbReference>
<dbReference type="GO" id="GO:0016020">
    <property type="term" value="C:membrane"/>
    <property type="evidence" value="ECO:0007669"/>
    <property type="project" value="UniProtKB-SubCell"/>
</dbReference>
<feature type="region of interest" description="Disordered" evidence="8">
    <location>
        <begin position="1358"/>
        <end position="1389"/>
    </location>
</feature>
<feature type="transmembrane region" description="Helical" evidence="9">
    <location>
        <begin position="1104"/>
        <end position="1127"/>
    </location>
</feature>
<feature type="compositionally biased region" description="Basic and acidic residues" evidence="8">
    <location>
        <begin position="1373"/>
        <end position="1388"/>
    </location>
</feature>
<protein>
    <recommendedName>
        <fullName evidence="14">Polycystin cation channel PKD1/PKD2 domain-containing protein</fullName>
    </recommendedName>
</protein>
<feature type="domain" description="LNR" evidence="10">
    <location>
        <begin position="611"/>
        <end position="642"/>
    </location>
</feature>
<evidence type="ECO:0000313" key="13">
    <source>
        <dbReference type="Proteomes" id="UP001165065"/>
    </source>
</evidence>
<dbReference type="InterPro" id="IPR013122">
    <property type="entry name" value="PKD1_2_channel"/>
</dbReference>
<feature type="compositionally biased region" description="Low complexity" evidence="8">
    <location>
        <begin position="1455"/>
        <end position="1465"/>
    </location>
</feature>
<keyword evidence="6" id="KW-1015">Disulfide bond</keyword>
<keyword evidence="13" id="KW-1185">Reference proteome</keyword>
<feature type="compositionally biased region" description="Acidic residues" evidence="8">
    <location>
        <begin position="20"/>
        <end position="33"/>
    </location>
</feature>
<dbReference type="Gene3D" id="3.30.300.320">
    <property type="match status" value="1"/>
</dbReference>
<keyword evidence="2 9" id="KW-0812">Transmembrane</keyword>
<comment type="caution">
    <text evidence="12">The sequence shown here is derived from an EMBL/GenBank/DDBJ whole genome shotgun (WGS) entry which is preliminary data.</text>
</comment>
<feature type="transmembrane region" description="Helical" evidence="9">
    <location>
        <begin position="933"/>
        <end position="956"/>
    </location>
</feature>
<name>A0A9W7GN87_9STRA</name>
<dbReference type="Pfam" id="PF00066">
    <property type="entry name" value="Notch"/>
    <property type="match status" value="1"/>
</dbReference>